<name>A0A4R6RQ05_9HYPH</name>
<evidence type="ECO:0000313" key="1">
    <source>
        <dbReference type="EMBL" id="TDP88724.1"/>
    </source>
</evidence>
<evidence type="ECO:0000313" key="2">
    <source>
        <dbReference type="Proteomes" id="UP000294547"/>
    </source>
</evidence>
<organism evidence="1 2">
    <name type="scientific">Oharaeibacter diazotrophicus</name>
    <dbReference type="NCBI Taxonomy" id="1920512"/>
    <lineage>
        <taxon>Bacteria</taxon>
        <taxon>Pseudomonadati</taxon>
        <taxon>Pseudomonadota</taxon>
        <taxon>Alphaproteobacteria</taxon>
        <taxon>Hyphomicrobiales</taxon>
        <taxon>Pleomorphomonadaceae</taxon>
        <taxon>Oharaeibacter</taxon>
    </lineage>
</organism>
<keyword evidence="2" id="KW-1185">Reference proteome</keyword>
<accession>A0A4R6RQ05</accession>
<sequence length="604" mass="65719">VVLQLGEEVSSNVQSWAQACAERLARDKRKATGLLVMLLPDGSSFEVEPDKGAKALSAALDQKGVIAAVGAARSVFMLREHAADLYAIDRLEVAHPQLEGDRIARRELAARRSQVADAVRRELLATFAVASWFSNDAKLKGLEGSPLASIASFVASATFTKSPVVHSELLYRDRPSTSAMAALRALAYAMVGHGGKADLGIEGYPAERGLYLTVLKPFGLHRQIGEGTYRFCDPEETLLGESLRPAWAVAAGAKSLRLDELFRLWAKPPYGVKRGVMPVLALAYLLAHRSSVAVYVEGVFQAQLDEIFVDRLLQDPSHIEFRRIQRSQRDAAFINALAHLLSDKDETLEAEALPVASRLFQRFKSLPMWAQRTQSVSVITRRVRDVVLKASDPEALLFTDLMDVLKDEADPAVVVCAALTESEAAFGAMLNSLRTTLAEQLGVDPTTFDGVGLRSVTVTGVTADLRFDAFAMRAGAFEGGNGDVEGLASLLVHKPARSWTDREQQQARFELAKLTRKFREAEALAAIKGRDPTAQAISLMVGLDPNSQPLFHAFEVTEKERRQADQLAEQLIAAMEGSKSPSAVEYAAIARVLEILSSNVSEAV</sequence>
<dbReference type="AlphaFoldDB" id="A0A4R6RQ05"/>
<dbReference type="Proteomes" id="UP000294547">
    <property type="component" value="Unassembled WGS sequence"/>
</dbReference>
<feature type="non-terminal residue" evidence="1">
    <location>
        <position position="1"/>
    </location>
</feature>
<dbReference type="EMBL" id="SNXY01000001">
    <property type="protein sequence ID" value="TDP88724.1"/>
    <property type="molecule type" value="Genomic_DNA"/>
</dbReference>
<comment type="caution">
    <text evidence="1">The sequence shown here is derived from an EMBL/GenBank/DDBJ whole genome shotgun (WGS) entry which is preliminary data.</text>
</comment>
<proteinExistence type="predicted"/>
<protein>
    <submittedName>
        <fullName evidence="1">Uncharacterized protein</fullName>
    </submittedName>
</protein>
<reference evidence="1 2" key="1">
    <citation type="submission" date="2019-03" db="EMBL/GenBank/DDBJ databases">
        <title>Genomic Encyclopedia of Type Strains, Phase IV (KMG-IV): sequencing the most valuable type-strain genomes for metagenomic binning, comparative biology and taxonomic classification.</title>
        <authorList>
            <person name="Goeker M."/>
        </authorList>
    </citation>
    <scope>NUCLEOTIDE SEQUENCE [LARGE SCALE GENOMIC DNA]</scope>
    <source>
        <strain evidence="1 2">DSM 102969</strain>
    </source>
</reference>
<gene>
    <name evidence="1" type="ORF">EDD54_0020</name>
</gene>